<evidence type="ECO:0000313" key="3">
    <source>
        <dbReference type="Proteomes" id="UP000012073"/>
    </source>
</evidence>
<reference evidence="3" key="1">
    <citation type="journal article" date="2013" name="Proc. Natl. Acad. Sci. U.S.A.">
        <title>Genome structure and metabolic features in the red seaweed Chondrus crispus shed light on evolution of the Archaeplastida.</title>
        <authorList>
            <person name="Collen J."/>
            <person name="Porcel B."/>
            <person name="Carre W."/>
            <person name="Ball S.G."/>
            <person name="Chaparro C."/>
            <person name="Tonon T."/>
            <person name="Barbeyron T."/>
            <person name="Michel G."/>
            <person name="Noel B."/>
            <person name="Valentin K."/>
            <person name="Elias M."/>
            <person name="Artiguenave F."/>
            <person name="Arun A."/>
            <person name="Aury J.M."/>
            <person name="Barbosa-Neto J.F."/>
            <person name="Bothwell J.H."/>
            <person name="Bouget F.Y."/>
            <person name="Brillet L."/>
            <person name="Cabello-Hurtado F."/>
            <person name="Capella-Gutierrez S."/>
            <person name="Charrier B."/>
            <person name="Cladiere L."/>
            <person name="Cock J.M."/>
            <person name="Coelho S.M."/>
            <person name="Colleoni C."/>
            <person name="Czjzek M."/>
            <person name="Da Silva C."/>
            <person name="Delage L."/>
            <person name="Denoeud F."/>
            <person name="Deschamps P."/>
            <person name="Dittami S.M."/>
            <person name="Gabaldon T."/>
            <person name="Gachon C.M."/>
            <person name="Groisillier A."/>
            <person name="Herve C."/>
            <person name="Jabbari K."/>
            <person name="Katinka M."/>
            <person name="Kloareg B."/>
            <person name="Kowalczyk N."/>
            <person name="Labadie K."/>
            <person name="Leblanc C."/>
            <person name="Lopez P.J."/>
            <person name="McLachlan D.H."/>
            <person name="Meslet-Cladiere L."/>
            <person name="Moustafa A."/>
            <person name="Nehr Z."/>
            <person name="Nyvall Collen P."/>
            <person name="Panaud O."/>
            <person name="Partensky F."/>
            <person name="Poulain J."/>
            <person name="Rensing S.A."/>
            <person name="Rousvoal S."/>
            <person name="Samson G."/>
            <person name="Symeonidi A."/>
            <person name="Weissenbach J."/>
            <person name="Zambounis A."/>
            <person name="Wincker P."/>
            <person name="Boyen C."/>
        </authorList>
    </citation>
    <scope>NUCLEOTIDE SEQUENCE [LARGE SCALE GENOMIC DNA]</scope>
    <source>
        <strain evidence="3">cv. Stackhouse</strain>
    </source>
</reference>
<dbReference type="EMBL" id="HG002309">
    <property type="protein sequence ID" value="CDF41122.1"/>
    <property type="molecule type" value="Genomic_DNA"/>
</dbReference>
<dbReference type="GeneID" id="17319091"/>
<dbReference type="Proteomes" id="UP000012073">
    <property type="component" value="Unassembled WGS sequence"/>
</dbReference>
<evidence type="ECO:0000256" key="1">
    <source>
        <dbReference type="SAM" id="MobiDB-lite"/>
    </source>
</evidence>
<dbReference type="GO" id="GO:0005657">
    <property type="term" value="C:replication fork"/>
    <property type="evidence" value="ECO:0007669"/>
    <property type="project" value="TreeGrafter"/>
</dbReference>
<protein>
    <recommendedName>
        <fullName evidence="4">ATP-dependent DNA helicase</fullName>
    </recommendedName>
</protein>
<evidence type="ECO:0008006" key="4">
    <source>
        <dbReference type="Google" id="ProtNLM"/>
    </source>
</evidence>
<feature type="region of interest" description="Disordered" evidence="1">
    <location>
        <begin position="44"/>
        <end position="138"/>
    </location>
</feature>
<gene>
    <name evidence="2" type="ORF">CHC_T00007342001</name>
</gene>
<dbReference type="Gramene" id="CDF41122">
    <property type="protein sequence ID" value="CDF41122"/>
    <property type="gene ID" value="CHC_T00007342001"/>
</dbReference>
<name>R7QRK0_CHOCR</name>
<dbReference type="OrthoDB" id="2615604at2759"/>
<evidence type="ECO:0000313" key="2">
    <source>
        <dbReference type="EMBL" id="CDF41122.1"/>
    </source>
</evidence>
<feature type="compositionally biased region" description="Basic and acidic residues" evidence="1">
    <location>
        <begin position="79"/>
        <end position="94"/>
    </location>
</feature>
<accession>R7QRK0</accession>
<feature type="compositionally biased region" description="Basic residues" evidence="1">
    <location>
        <begin position="67"/>
        <end position="78"/>
    </location>
</feature>
<dbReference type="SUPFAM" id="SSF52540">
    <property type="entry name" value="P-loop containing nucleoside triphosphate hydrolases"/>
    <property type="match status" value="1"/>
</dbReference>
<dbReference type="InterPro" id="IPR027417">
    <property type="entry name" value="P-loop_NTPase"/>
</dbReference>
<dbReference type="GO" id="GO:0006260">
    <property type="term" value="P:DNA replication"/>
    <property type="evidence" value="ECO:0007669"/>
    <property type="project" value="TreeGrafter"/>
</dbReference>
<feature type="compositionally biased region" description="Basic residues" evidence="1">
    <location>
        <begin position="117"/>
        <end position="127"/>
    </location>
</feature>
<keyword evidence="3" id="KW-1185">Reference proteome</keyword>
<dbReference type="STRING" id="2769.R7QRK0"/>
<dbReference type="PANTHER" id="PTHR23274:SF51">
    <property type="entry name" value="OS03G0423850 PROTEIN"/>
    <property type="match status" value="1"/>
</dbReference>
<dbReference type="AlphaFoldDB" id="R7QRK0"/>
<organism evidence="2 3">
    <name type="scientific">Chondrus crispus</name>
    <name type="common">Carrageen Irish moss</name>
    <name type="synonym">Polymorpha crispa</name>
    <dbReference type="NCBI Taxonomy" id="2769"/>
    <lineage>
        <taxon>Eukaryota</taxon>
        <taxon>Rhodophyta</taxon>
        <taxon>Florideophyceae</taxon>
        <taxon>Rhodymeniophycidae</taxon>
        <taxon>Gigartinales</taxon>
        <taxon>Gigartinaceae</taxon>
        <taxon>Chondrus</taxon>
    </lineage>
</organism>
<dbReference type="KEGG" id="ccp:CHC_T00007342001"/>
<dbReference type="PANTHER" id="PTHR23274">
    <property type="entry name" value="DNA HELICASE-RELATED"/>
    <property type="match status" value="1"/>
</dbReference>
<dbReference type="RefSeq" id="XP_005711416.1">
    <property type="nucleotide sequence ID" value="XM_005711359.1"/>
</dbReference>
<sequence>MDLTTTVRCVRAHHPQFMRQGLLRDSRQSRRPCLAHQARYTHHKEQAARGSQRGHLQHDSGTVSNVFKRRQGRERRHQRADLSHRNAQDLDRRVCSTRPQAQAQQRLHLHASAQSRSRYRSRQRRAISHREHDQQPALSTRYHRVTPRQQTMSPSNALRTRRRQLLIPGFTRTQFPIRTCFALTTNKAQGQSFGGRIGLDLRDHCFSHGQLYVALSRNTHPGNVTVLTRESNETTRNVVYPEVLQ</sequence>
<proteinExistence type="predicted"/>
<feature type="compositionally biased region" description="Low complexity" evidence="1">
    <location>
        <begin position="100"/>
        <end position="116"/>
    </location>
</feature>